<dbReference type="Proteomes" id="UP000351155">
    <property type="component" value="Unassembled WGS sequence"/>
</dbReference>
<organism evidence="1 2">
    <name type="scientific">Enterobacter cancerogenus</name>
    <dbReference type="NCBI Taxonomy" id="69218"/>
    <lineage>
        <taxon>Bacteria</taxon>
        <taxon>Pseudomonadati</taxon>
        <taxon>Pseudomonadota</taxon>
        <taxon>Gammaproteobacteria</taxon>
        <taxon>Enterobacterales</taxon>
        <taxon>Enterobacteriaceae</taxon>
        <taxon>Enterobacter</taxon>
        <taxon>Enterobacter cloacae complex</taxon>
    </lineage>
</organism>
<sequence>MNRLPLVAAQPGIWMAEQLSSPAKRLERGALHRA</sequence>
<gene>
    <name evidence="1" type="ORF">NCTC12126_01601</name>
</gene>
<proteinExistence type="predicted"/>
<evidence type="ECO:0000313" key="2">
    <source>
        <dbReference type="Proteomes" id="UP000351155"/>
    </source>
</evidence>
<evidence type="ECO:0000313" key="1">
    <source>
        <dbReference type="EMBL" id="VFS16970.1"/>
    </source>
</evidence>
<protein>
    <recommendedName>
        <fullName evidence="3">Enterobactin synthase subunit F</fullName>
    </recommendedName>
</protein>
<accession>A0A484WYN0</accession>
<name>A0A484WYN0_9ENTR</name>
<evidence type="ECO:0008006" key="3">
    <source>
        <dbReference type="Google" id="ProtNLM"/>
    </source>
</evidence>
<reference evidence="1 2" key="1">
    <citation type="submission" date="2019-03" db="EMBL/GenBank/DDBJ databases">
        <authorList>
            <consortium name="Pathogen Informatics"/>
        </authorList>
    </citation>
    <scope>NUCLEOTIDE SEQUENCE [LARGE SCALE GENOMIC DNA]</scope>
    <source>
        <strain evidence="1 2">NCTC12126</strain>
    </source>
</reference>
<dbReference type="EMBL" id="CAADIW010000007">
    <property type="protein sequence ID" value="VFS16970.1"/>
    <property type="molecule type" value="Genomic_DNA"/>
</dbReference>
<dbReference type="AlphaFoldDB" id="A0A484WYN0"/>